<dbReference type="InterPro" id="IPR000743">
    <property type="entry name" value="Glyco_hydro_28"/>
</dbReference>
<dbReference type="SUPFAM" id="SSF51126">
    <property type="entry name" value="Pectin lyase-like"/>
    <property type="match status" value="1"/>
</dbReference>
<keyword evidence="14" id="KW-1133">Transmembrane helix</keyword>
<evidence type="ECO:0000256" key="14">
    <source>
        <dbReference type="SAM" id="Phobius"/>
    </source>
</evidence>
<reference evidence="15" key="1">
    <citation type="submission" date="2022-05" db="EMBL/GenBank/DDBJ databases">
        <title>The Musa troglodytarum L. genome provides insights into the mechanism of non-climacteric behaviour and enrichment of carotenoids.</title>
        <authorList>
            <person name="Wang J."/>
        </authorList>
    </citation>
    <scope>NUCLEOTIDE SEQUENCE</scope>
    <source>
        <tissue evidence="15">Leaf</tissue>
    </source>
</reference>
<keyword evidence="6" id="KW-0732">Signal</keyword>
<evidence type="ECO:0000256" key="12">
    <source>
        <dbReference type="PROSITE-ProRule" id="PRU10052"/>
    </source>
</evidence>
<evidence type="ECO:0000256" key="9">
    <source>
        <dbReference type="ARBA" id="ARBA00023295"/>
    </source>
</evidence>
<dbReference type="InterPro" id="IPR011050">
    <property type="entry name" value="Pectin_lyase_fold/virulence"/>
</dbReference>
<keyword evidence="14" id="KW-0812">Transmembrane</keyword>
<dbReference type="Pfam" id="PF00295">
    <property type="entry name" value="Glyco_hydro_28"/>
    <property type="match status" value="1"/>
</dbReference>
<protein>
    <recommendedName>
        <fullName evidence="3">endo-polygalacturonase</fullName>
        <ecNumber evidence="3">3.2.1.15</ecNumber>
    </recommendedName>
</protein>
<accession>A0A9E7FBV2</accession>
<keyword evidence="16" id="KW-1185">Reference proteome</keyword>
<sequence length="459" mass="49990">MVDDQYDSFVRNRSSSKDATSRSIIAAILLLLYPIMIGRAKGLPESSSLIQLPRSAYHKTKVVISVNEFGAKGNGFDDDTLAFKYAWDYACSSPLHVEIKFPARRVYLIKPINFAGPCNSKITVSISGTIIAPSDPDIWDGLDPRKWIYFHGIKQIVVRGGGTVDAKGQNWWSRSCKRNTTYPCRHAPTAITFHRSKRVAIRDLTVLNGQQMHIAFTSCSHVRASRLKVTAPAESPNTDGIHISGSAATLVEDSTIRTGDDCISIVGNSSNVRVINIICGPGHGISIGSLGKSNSYSQVHDVKVENSLISNTENGLRIKTWQGGSGYARKIVFRGIWMSNVSNPIIIDQYYCDSSRQCQNQTSAVKVHQISFIEIKGTSTTKDAIKFSCSDSSPCEKIYLQDINMSLESGGNATAYCWKASGFSSGLVNPPSCLTSAVVGLIKQNVGSSKKVDVAQGMF</sequence>
<keyword evidence="8 13" id="KW-0378">Hydrolase</keyword>
<dbReference type="GO" id="GO:0071555">
    <property type="term" value="P:cell wall organization"/>
    <property type="evidence" value="ECO:0007669"/>
    <property type="project" value="UniProtKB-KW"/>
</dbReference>
<evidence type="ECO:0000256" key="7">
    <source>
        <dbReference type="ARBA" id="ARBA00022737"/>
    </source>
</evidence>
<evidence type="ECO:0000256" key="5">
    <source>
        <dbReference type="ARBA" id="ARBA00022525"/>
    </source>
</evidence>
<evidence type="ECO:0000313" key="15">
    <source>
        <dbReference type="EMBL" id="URD92456.1"/>
    </source>
</evidence>
<dbReference type="InterPro" id="IPR012334">
    <property type="entry name" value="Pectin_lyas_fold"/>
</dbReference>
<evidence type="ECO:0000256" key="1">
    <source>
        <dbReference type="ARBA" id="ARBA00004191"/>
    </source>
</evidence>
<evidence type="ECO:0000256" key="2">
    <source>
        <dbReference type="ARBA" id="ARBA00008834"/>
    </source>
</evidence>
<comment type="catalytic activity">
    <reaction evidence="11">
        <text>(1,4-alpha-D-galacturonosyl)n+m + H2O = (1,4-alpha-D-galacturonosyl)n + (1,4-alpha-D-galacturonosyl)m.</text>
        <dbReference type="EC" id="3.2.1.15"/>
    </reaction>
</comment>
<dbReference type="GO" id="GO:0004650">
    <property type="term" value="F:polygalacturonase activity"/>
    <property type="evidence" value="ECO:0007669"/>
    <property type="project" value="UniProtKB-EC"/>
</dbReference>
<dbReference type="InterPro" id="IPR006626">
    <property type="entry name" value="PbH1"/>
</dbReference>
<proteinExistence type="inferred from homology"/>
<keyword evidence="7" id="KW-0677">Repeat</keyword>
<evidence type="ECO:0000256" key="8">
    <source>
        <dbReference type="ARBA" id="ARBA00022801"/>
    </source>
</evidence>
<comment type="subcellular location">
    <subcellularLocation>
        <location evidence="1">Secreted</location>
        <location evidence="1">Cell wall</location>
    </subcellularLocation>
</comment>
<dbReference type="Proteomes" id="UP001055439">
    <property type="component" value="Chromosome 3"/>
</dbReference>
<keyword evidence="4" id="KW-0134">Cell wall</keyword>
<feature type="active site" evidence="12">
    <location>
        <position position="283"/>
    </location>
</feature>
<evidence type="ECO:0000256" key="13">
    <source>
        <dbReference type="RuleBase" id="RU361169"/>
    </source>
</evidence>
<dbReference type="EMBL" id="CP097505">
    <property type="protein sequence ID" value="URD92456.1"/>
    <property type="molecule type" value="Genomic_DNA"/>
</dbReference>
<evidence type="ECO:0000256" key="4">
    <source>
        <dbReference type="ARBA" id="ARBA00022512"/>
    </source>
</evidence>
<evidence type="ECO:0000313" key="16">
    <source>
        <dbReference type="Proteomes" id="UP001055439"/>
    </source>
</evidence>
<dbReference type="Gene3D" id="2.160.20.10">
    <property type="entry name" value="Single-stranded right-handed beta-helix, Pectin lyase-like"/>
    <property type="match status" value="1"/>
</dbReference>
<evidence type="ECO:0000256" key="3">
    <source>
        <dbReference type="ARBA" id="ARBA00012736"/>
    </source>
</evidence>
<dbReference type="EC" id="3.2.1.15" evidence="3"/>
<name>A0A9E7FBV2_9LILI</name>
<dbReference type="PANTHER" id="PTHR31375">
    <property type="match status" value="1"/>
</dbReference>
<dbReference type="AlphaFoldDB" id="A0A9E7FBV2"/>
<dbReference type="OrthoDB" id="187139at2759"/>
<evidence type="ECO:0000256" key="11">
    <source>
        <dbReference type="ARBA" id="ARBA00034074"/>
    </source>
</evidence>
<keyword evidence="5" id="KW-0964">Secreted</keyword>
<dbReference type="PROSITE" id="PS00502">
    <property type="entry name" value="POLYGALACTURONASE"/>
    <property type="match status" value="1"/>
</dbReference>
<keyword evidence="9 13" id="KW-0326">Glycosidase</keyword>
<dbReference type="GO" id="GO:0005975">
    <property type="term" value="P:carbohydrate metabolic process"/>
    <property type="evidence" value="ECO:0007669"/>
    <property type="project" value="InterPro"/>
</dbReference>
<evidence type="ECO:0000256" key="10">
    <source>
        <dbReference type="ARBA" id="ARBA00023316"/>
    </source>
</evidence>
<dbReference type="FunFam" id="2.160.20.10:FF:000032">
    <property type="entry name" value="Pectin lyase-like superfamily protein"/>
    <property type="match status" value="1"/>
</dbReference>
<gene>
    <name evidence="15" type="ORF">MUK42_01546</name>
</gene>
<comment type="similarity">
    <text evidence="2 13">Belongs to the glycosyl hydrolase 28 family.</text>
</comment>
<keyword evidence="14" id="KW-0472">Membrane</keyword>
<feature type="transmembrane region" description="Helical" evidence="14">
    <location>
        <begin position="20"/>
        <end position="38"/>
    </location>
</feature>
<dbReference type="SMART" id="SM00710">
    <property type="entry name" value="PbH1"/>
    <property type="match status" value="5"/>
</dbReference>
<organism evidence="15 16">
    <name type="scientific">Musa troglodytarum</name>
    <name type="common">fe'i banana</name>
    <dbReference type="NCBI Taxonomy" id="320322"/>
    <lineage>
        <taxon>Eukaryota</taxon>
        <taxon>Viridiplantae</taxon>
        <taxon>Streptophyta</taxon>
        <taxon>Embryophyta</taxon>
        <taxon>Tracheophyta</taxon>
        <taxon>Spermatophyta</taxon>
        <taxon>Magnoliopsida</taxon>
        <taxon>Liliopsida</taxon>
        <taxon>Zingiberales</taxon>
        <taxon>Musaceae</taxon>
        <taxon>Musa</taxon>
    </lineage>
</organism>
<evidence type="ECO:0000256" key="6">
    <source>
        <dbReference type="ARBA" id="ARBA00022729"/>
    </source>
</evidence>
<keyword evidence="10" id="KW-0961">Cell wall biogenesis/degradation</keyword>